<evidence type="ECO:0000256" key="4">
    <source>
        <dbReference type="ARBA" id="ARBA00022729"/>
    </source>
</evidence>
<keyword evidence="5" id="KW-0325">Glycoprotein</keyword>
<feature type="signal peptide" evidence="7">
    <location>
        <begin position="1"/>
        <end position="21"/>
    </location>
</feature>
<dbReference type="InterPro" id="IPR014044">
    <property type="entry name" value="CAP_dom"/>
</dbReference>
<dbReference type="FunFam" id="3.40.33.10:FF:000007">
    <property type="entry name" value="Venom allergen"/>
    <property type="match status" value="1"/>
</dbReference>
<dbReference type="Gene3D" id="3.40.33.10">
    <property type="entry name" value="CAP"/>
    <property type="match status" value="1"/>
</dbReference>
<dbReference type="InterPro" id="IPR001283">
    <property type="entry name" value="CRISP-related"/>
</dbReference>
<evidence type="ECO:0000259" key="8">
    <source>
        <dbReference type="SMART" id="SM00198"/>
    </source>
</evidence>
<organism evidence="9">
    <name type="scientific">Aedes aegypti</name>
    <name type="common">Yellowfever mosquito</name>
    <name type="synonym">Culex aegypti</name>
    <dbReference type="NCBI Taxonomy" id="7159"/>
    <lineage>
        <taxon>Eukaryota</taxon>
        <taxon>Metazoa</taxon>
        <taxon>Ecdysozoa</taxon>
        <taxon>Arthropoda</taxon>
        <taxon>Hexapoda</taxon>
        <taxon>Insecta</taxon>
        <taxon>Pterygota</taxon>
        <taxon>Neoptera</taxon>
        <taxon>Endopterygota</taxon>
        <taxon>Diptera</taxon>
        <taxon>Nematocera</taxon>
        <taxon>Culicoidea</taxon>
        <taxon>Culicidae</taxon>
        <taxon>Culicinae</taxon>
        <taxon>Aedini</taxon>
        <taxon>Aedes</taxon>
        <taxon>Stegomyia</taxon>
    </lineage>
</organism>
<dbReference type="HOGENOM" id="CLU_035730_7_0_1"/>
<evidence type="ECO:0000313" key="9">
    <source>
        <dbReference type="EMBL" id="AAL76012.1"/>
    </source>
</evidence>
<evidence type="ECO:0000256" key="7">
    <source>
        <dbReference type="SAM" id="SignalP"/>
    </source>
</evidence>
<dbReference type="SMART" id="SM00198">
    <property type="entry name" value="SCP"/>
    <property type="match status" value="1"/>
</dbReference>
<dbReference type="InterPro" id="IPR034763">
    <property type="entry name" value="P14a_insect"/>
</dbReference>
<dbReference type="EMBL" id="AF466589">
    <property type="protein sequence ID" value="AAL76012.1"/>
    <property type="molecule type" value="mRNA"/>
</dbReference>
<sequence length="255" mass="28869">MASHVIVKFITAAILIGSCYANYCDQSLCRRGPHVACNAPTQFGSACGQEPKFVKMDARMKNLLLKKHNELRAEIACGKHGFPQAARMPTLVWDDELAHIASFNARKCIFAHDKCRNTREFKFAGQNLAITAFAGYNFQAADRAENFTQEWFNEHKDCPKSYVDSYPMSHSGPQIGHFTQMANDRAWKMGCSMVHYKNGRVIKYYLVCNYSMTNMIEEPIYTRGSAGSKCQTGQNPQYRGLCSPREKVRSESYRG</sequence>
<reference evidence="9" key="1">
    <citation type="journal article" date="2002" name="Insect Biochem. Mol. Biol.">
        <title>Toward a description of the sialome of the adult female mosquito Aedes aegypti.</title>
        <authorList>
            <person name="Valenzuela J.G."/>
            <person name="Pham V.M."/>
            <person name="Garfield M.K."/>
            <person name="Francischetti I.M."/>
            <person name="Ribeiro J.M."/>
        </authorList>
    </citation>
    <scope>NUCLEOTIDE SEQUENCE</scope>
    <source>
        <strain evidence="9">Black eye</strain>
        <tissue evidence="9">Salivary gland</tissue>
    </source>
</reference>
<dbReference type="Pfam" id="PF00188">
    <property type="entry name" value="CAP"/>
    <property type="match status" value="1"/>
</dbReference>
<keyword evidence="3" id="KW-0964">Secreted</keyword>
<protein>
    <recommendedName>
        <fullName evidence="6">Venom allergen-1</fullName>
    </recommendedName>
</protein>
<proteinExistence type="evidence at transcript level"/>
<accession>Q8T9V7</accession>
<dbReference type="InterPro" id="IPR035940">
    <property type="entry name" value="CAP_sf"/>
</dbReference>
<dbReference type="GO" id="GO:0005576">
    <property type="term" value="C:extracellular region"/>
    <property type="evidence" value="ECO:0007669"/>
    <property type="project" value="UniProtKB-SubCell"/>
</dbReference>
<comment type="similarity">
    <text evidence="2">Belongs to the CRISP family.</text>
</comment>
<evidence type="ECO:0000256" key="2">
    <source>
        <dbReference type="ARBA" id="ARBA00009923"/>
    </source>
</evidence>
<feature type="domain" description="SCP" evidence="8">
    <location>
        <begin position="59"/>
        <end position="217"/>
    </location>
</feature>
<dbReference type="PIRSF" id="PIRSF038921">
    <property type="entry name" value="P14a"/>
    <property type="match status" value="1"/>
</dbReference>
<feature type="chain" id="PRO_5004314359" description="Venom allergen-1" evidence="7">
    <location>
        <begin position="22"/>
        <end position="255"/>
    </location>
</feature>
<dbReference type="VEuPathDB" id="VectorBase:AAEL000793"/>
<dbReference type="CDD" id="cd05380">
    <property type="entry name" value="CAP_euk"/>
    <property type="match status" value="1"/>
</dbReference>
<evidence type="ECO:0000256" key="3">
    <source>
        <dbReference type="ARBA" id="ARBA00022525"/>
    </source>
</evidence>
<evidence type="ECO:0000256" key="5">
    <source>
        <dbReference type="ARBA" id="ARBA00023180"/>
    </source>
</evidence>
<keyword evidence="4 7" id="KW-0732">Signal</keyword>
<dbReference type="PANTHER" id="PTHR10334">
    <property type="entry name" value="CYSTEINE-RICH SECRETORY PROTEIN-RELATED"/>
    <property type="match status" value="1"/>
</dbReference>
<evidence type="ECO:0000256" key="1">
    <source>
        <dbReference type="ARBA" id="ARBA00004613"/>
    </source>
</evidence>
<evidence type="ECO:0000256" key="6">
    <source>
        <dbReference type="ARBA" id="ARBA00068306"/>
    </source>
</evidence>
<comment type="subcellular location">
    <subcellularLocation>
        <location evidence="1">Secreted</location>
    </subcellularLocation>
</comment>
<dbReference type="AlphaFoldDB" id="Q8T9V7"/>
<dbReference type="SUPFAM" id="SSF55797">
    <property type="entry name" value="PR-1-like"/>
    <property type="match status" value="1"/>
</dbReference>
<name>Q8T9V7_AEDAE</name>